<dbReference type="EMBL" id="CP032152">
    <property type="protein sequence ID" value="AXY67405.1"/>
    <property type="molecule type" value="Genomic_DNA"/>
</dbReference>
<proteinExistence type="predicted"/>
<dbReference type="Gene3D" id="1.10.3450.10">
    <property type="entry name" value="TTHA0068-like"/>
    <property type="match status" value="1"/>
</dbReference>
<dbReference type="InterPro" id="IPR005500">
    <property type="entry name" value="DUF309"/>
</dbReference>
<dbReference type="PANTHER" id="PTHR34796">
    <property type="entry name" value="EXPRESSED PROTEIN"/>
    <property type="match status" value="1"/>
</dbReference>
<name>A0A3B7MCS6_9CYAN</name>
<protein>
    <submittedName>
        <fullName evidence="1">DUF309 domain-containing protein</fullName>
    </submittedName>
</protein>
<dbReference type="PANTHER" id="PTHR34796:SF1">
    <property type="entry name" value="EXPRESSED PROTEIN"/>
    <property type="match status" value="1"/>
</dbReference>
<dbReference type="InterPro" id="IPR023203">
    <property type="entry name" value="TTHA0068_sf"/>
</dbReference>
<dbReference type="KEGG" id="tsq:D3A95_02325"/>
<dbReference type="AlphaFoldDB" id="A0A3B7MCS6"/>
<keyword evidence="2" id="KW-1185">Reference proteome</keyword>
<dbReference type="RefSeq" id="WP_181496021.1">
    <property type="nucleotide sequence ID" value="NZ_CP032152.1"/>
</dbReference>
<accession>A0A3B7MCS6</accession>
<gene>
    <name evidence="1" type="ORF">D3A95_02325</name>
</gene>
<evidence type="ECO:0000313" key="1">
    <source>
        <dbReference type="EMBL" id="AXY67405.1"/>
    </source>
</evidence>
<reference evidence="2" key="1">
    <citation type="submission" date="2018-09" db="EMBL/GenBank/DDBJ databases">
        <title>Complete genome sequence of thermophilic cyanobacteria strain Thermosynechococcus elongatus PKUAC-SCTE542.</title>
        <authorList>
            <person name="Liang Y."/>
            <person name="Tang J."/>
            <person name="Daroch M."/>
        </authorList>
    </citation>
    <scope>NUCLEOTIDE SEQUENCE [LARGE SCALE GENOMIC DNA]</scope>
    <source>
        <strain evidence="2">E542</strain>
    </source>
</reference>
<dbReference type="SUPFAM" id="SSF140663">
    <property type="entry name" value="TTHA0068-like"/>
    <property type="match status" value="1"/>
</dbReference>
<organism evidence="1 2">
    <name type="scientific">Thermosynechococcus sichuanensis E542</name>
    <dbReference type="NCBI Taxonomy" id="2016101"/>
    <lineage>
        <taxon>Bacteria</taxon>
        <taxon>Bacillati</taxon>
        <taxon>Cyanobacteriota</taxon>
        <taxon>Cyanophyceae</taxon>
        <taxon>Acaryochloridales</taxon>
        <taxon>Thermosynechococcaceae</taxon>
        <taxon>Thermosynechococcus</taxon>
        <taxon>Thermosynechococcus sichuanensis</taxon>
    </lineage>
</organism>
<dbReference type="Pfam" id="PF03745">
    <property type="entry name" value="DUF309"/>
    <property type="match status" value="1"/>
</dbReference>
<dbReference type="Proteomes" id="UP000261812">
    <property type="component" value="Chromosome"/>
</dbReference>
<sequence length="122" mass="13607">MMRPELALAITQFNNGEFYACHDTLEALWLEASEPERTFYQGLLQIAVACYHLRRGNQRGAILLLGEGRRRLEQCDPDVCGLDLTTFLTAVAALQVQLQTPLDSEPKIQLHLAVAKSLPDSP</sequence>
<evidence type="ECO:0000313" key="2">
    <source>
        <dbReference type="Proteomes" id="UP000261812"/>
    </source>
</evidence>